<dbReference type="AlphaFoldDB" id="A0ABD6AED9"/>
<organism evidence="3 4">
    <name type="scientific">Halomarina halobia</name>
    <dbReference type="NCBI Taxonomy" id="3033386"/>
    <lineage>
        <taxon>Archaea</taxon>
        <taxon>Methanobacteriati</taxon>
        <taxon>Methanobacteriota</taxon>
        <taxon>Stenosarchaea group</taxon>
        <taxon>Halobacteria</taxon>
        <taxon>Halobacteriales</taxon>
        <taxon>Natronomonadaceae</taxon>
        <taxon>Halomarina</taxon>
    </lineage>
</organism>
<dbReference type="InterPro" id="IPR023631">
    <property type="entry name" value="Amidase_dom"/>
</dbReference>
<dbReference type="SUPFAM" id="SSF75304">
    <property type="entry name" value="Amidase signature (AS) enzymes"/>
    <property type="match status" value="1"/>
</dbReference>
<name>A0ABD6AED9_9EURY</name>
<feature type="region of interest" description="Disordered" evidence="1">
    <location>
        <begin position="136"/>
        <end position="155"/>
    </location>
</feature>
<reference evidence="3 4" key="1">
    <citation type="journal article" date="2019" name="Int. J. Syst. Evol. Microbiol.">
        <title>The Global Catalogue of Microorganisms (GCM) 10K type strain sequencing project: providing services to taxonomists for standard genome sequencing and annotation.</title>
        <authorList>
            <consortium name="The Broad Institute Genomics Platform"/>
            <consortium name="The Broad Institute Genome Sequencing Center for Infectious Disease"/>
            <person name="Wu L."/>
            <person name="Ma J."/>
        </authorList>
    </citation>
    <scope>NUCLEOTIDE SEQUENCE [LARGE SCALE GENOMIC DNA]</scope>
    <source>
        <strain evidence="3 4">PSR21</strain>
    </source>
</reference>
<dbReference type="RefSeq" id="WP_276306578.1">
    <property type="nucleotide sequence ID" value="NZ_CP119993.1"/>
</dbReference>
<dbReference type="PANTHER" id="PTHR11895">
    <property type="entry name" value="TRANSAMIDASE"/>
    <property type="match status" value="1"/>
</dbReference>
<sequence length="432" mass="45400">MTVRRTPLGEVAADLRTGERDVADYVAELYERVDALESDVRAWVGGPKPREQVAAEAAAVAERYPEPENRPPLYGVPVGVKDIFHVDGLPTRAGSTLPPGELVGRQAAVVTSLRAAGALVLGKTVTTEFAYFDPGPTRNPHDLSHTPGGSSSGSAAAVAAGTCPLALGTQTIGSVIRPATFCGVVGYKPSYGRIPLDGVLPLAASVDHVGLFTQDVAGMELAASVCVDDWEPSTGDERPVLGVPEGEYLAQVSETGLDRFEDHVDALERAGFEIRRTVAFDDIQAVNDRHDGLVAAEAALAHHERFDEYSDRYADSTAELIRDGRAVSVEALADARRNRVRLRTSLAETMRERGIDAWIAPGAPGPAPAGIDSTGDPVMNLPWTHAGLPVVAVPAGDVDGLPVGVQCVAGFGADERLLAWAEPIANALADAS</sequence>
<keyword evidence="4" id="KW-1185">Reference proteome</keyword>
<evidence type="ECO:0000256" key="1">
    <source>
        <dbReference type="SAM" id="MobiDB-lite"/>
    </source>
</evidence>
<dbReference type="Pfam" id="PF01425">
    <property type="entry name" value="Amidase"/>
    <property type="match status" value="1"/>
</dbReference>
<accession>A0ABD6AED9</accession>
<feature type="domain" description="Amidase" evidence="2">
    <location>
        <begin position="26"/>
        <end position="418"/>
    </location>
</feature>
<dbReference type="InterPro" id="IPR000120">
    <property type="entry name" value="Amidase"/>
</dbReference>
<dbReference type="Proteomes" id="UP001596547">
    <property type="component" value="Unassembled WGS sequence"/>
</dbReference>
<dbReference type="EMBL" id="JBHTBF010000003">
    <property type="protein sequence ID" value="MFC7318581.1"/>
    <property type="molecule type" value="Genomic_DNA"/>
</dbReference>
<gene>
    <name evidence="3" type="ORF">ACFQPE_17550</name>
</gene>
<comment type="caution">
    <text evidence="3">The sequence shown here is derived from an EMBL/GenBank/DDBJ whole genome shotgun (WGS) entry which is preliminary data.</text>
</comment>
<evidence type="ECO:0000259" key="2">
    <source>
        <dbReference type="Pfam" id="PF01425"/>
    </source>
</evidence>
<dbReference type="GeneID" id="79317230"/>
<dbReference type="Gene3D" id="3.90.1300.10">
    <property type="entry name" value="Amidase signature (AS) domain"/>
    <property type="match status" value="1"/>
</dbReference>
<dbReference type="PANTHER" id="PTHR11895:SF67">
    <property type="entry name" value="AMIDASE DOMAIN-CONTAINING PROTEIN"/>
    <property type="match status" value="1"/>
</dbReference>
<proteinExistence type="predicted"/>
<dbReference type="InterPro" id="IPR036928">
    <property type="entry name" value="AS_sf"/>
</dbReference>
<evidence type="ECO:0000313" key="4">
    <source>
        <dbReference type="Proteomes" id="UP001596547"/>
    </source>
</evidence>
<evidence type="ECO:0000313" key="3">
    <source>
        <dbReference type="EMBL" id="MFC7318581.1"/>
    </source>
</evidence>
<protein>
    <submittedName>
        <fullName evidence="3">Amidase</fullName>
    </submittedName>
</protein>